<keyword evidence="11" id="KW-0732">Signal</keyword>
<evidence type="ECO:0000313" key="13">
    <source>
        <dbReference type="Proteomes" id="UP000305887"/>
    </source>
</evidence>
<dbReference type="EC" id="2.7.1.180" evidence="2"/>
<evidence type="ECO:0000313" key="12">
    <source>
        <dbReference type="EMBL" id="TNC52526.1"/>
    </source>
</evidence>
<evidence type="ECO:0000256" key="6">
    <source>
        <dbReference type="ARBA" id="ARBA00022723"/>
    </source>
</evidence>
<keyword evidence="13" id="KW-1185">Reference proteome</keyword>
<evidence type="ECO:0000256" key="7">
    <source>
        <dbReference type="ARBA" id="ARBA00022827"/>
    </source>
</evidence>
<evidence type="ECO:0000256" key="10">
    <source>
        <dbReference type="ARBA" id="ARBA00048540"/>
    </source>
</evidence>
<evidence type="ECO:0000256" key="8">
    <source>
        <dbReference type="ARBA" id="ARBA00022842"/>
    </source>
</evidence>
<proteinExistence type="predicted"/>
<dbReference type="OrthoDB" id="9778595at2"/>
<dbReference type="AlphaFoldDB" id="A0A5C4N4J5"/>
<dbReference type="SUPFAM" id="SSF143631">
    <property type="entry name" value="ApbE-like"/>
    <property type="match status" value="1"/>
</dbReference>
<dbReference type="InterPro" id="IPR006311">
    <property type="entry name" value="TAT_signal"/>
</dbReference>
<evidence type="ECO:0000256" key="3">
    <source>
        <dbReference type="ARBA" id="ARBA00016337"/>
    </source>
</evidence>
<evidence type="ECO:0000256" key="1">
    <source>
        <dbReference type="ARBA" id="ARBA00001946"/>
    </source>
</evidence>
<accession>A0A5C4N4J5</accession>
<keyword evidence="6" id="KW-0479">Metal-binding</keyword>
<dbReference type="PANTHER" id="PTHR30040">
    <property type="entry name" value="THIAMINE BIOSYNTHESIS LIPOPROTEIN APBE"/>
    <property type="match status" value="1"/>
</dbReference>
<reference evidence="12 13" key="1">
    <citation type="submission" date="2019-06" db="EMBL/GenBank/DDBJ databases">
        <title>YIM 131921 draft genome.</title>
        <authorList>
            <person name="Jiang L."/>
        </authorList>
    </citation>
    <scope>NUCLEOTIDE SEQUENCE [LARGE SCALE GENOMIC DNA]</scope>
    <source>
        <strain evidence="12 13">YIM 131921</strain>
    </source>
</reference>
<keyword evidence="7" id="KW-0274">FAD</keyword>
<evidence type="ECO:0000256" key="2">
    <source>
        <dbReference type="ARBA" id="ARBA00011955"/>
    </source>
</evidence>
<dbReference type="PROSITE" id="PS51318">
    <property type="entry name" value="TAT"/>
    <property type="match status" value="1"/>
</dbReference>
<keyword evidence="8" id="KW-0460">Magnesium</keyword>
<evidence type="ECO:0000256" key="4">
    <source>
        <dbReference type="ARBA" id="ARBA00022630"/>
    </source>
</evidence>
<comment type="cofactor">
    <cofactor evidence="1">
        <name>Mg(2+)</name>
        <dbReference type="ChEBI" id="CHEBI:18420"/>
    </cofactor>
</comment>
<dbReference type="EMBL" id="VDFU01000002">
    <property type="protein sequence ID" value="TNC52526.1"/>
    <property type="molecule type" value="Genomic_DNA"/>
</dbReference>
<name>A0A5C4N4J5_9RHOB</name>
<organism evidence="12 13">
    <name type="scientific">Rubellimicrobium rubrum</name>
    <dbReference type="NCBI Taxonomy" id="2585369"/>
    <lineage>
        <taxon>Bacteria</taxon>
        <taxon>Pseudomonadati</taxon>
        <taxon>Pseudomonadota</taxon>
        <taxon>Alphaproteobacteria</taxon>
        <taxon>Rhodobacterales</taxon>
        <taxon>Roseobacteraceae</taxon>
        <taxon>Rubellimicrobium</taxon>
    </lineage>
</organism>
<sequence>MMRRRRLLQILAAAVLAPAAARSDETRIALGAEARMTLYGPAEITSRARARAWAEMARIERIFSLHDPASVLSRLNATGRLDEPPPELVEVLVMADRLHDATGGRFDPTVQPLWLAHATGGDVAAARAVLGWDGVTVSRDAITLRPGQALTLNGIAQGYATDRVTQVLAEEGLHHALVEIGEFRALSGPFRLGVEDPEFGQLGQLTLSDRACATSSPKAMVLPDGSGHILDPAGGAPVWSSVTVAAPTAALADGLSTALCLATAEAARGILDRCGPGLRATAISRHGELLTL</sequence>
<feature type="chain" id="PRO_5039895883" description="FAD:protein FMN transferase" evidence="11">
    <location>
        <begin position="24"/>
        <end position="292"/>
    </location>
</feature>
<comment type="caution">
    <text evidence="12">The sequence shown here is derived from an EMBL/GenBank/DDBJ whole genome shotgun (WGS) entry which is preliminary data.</text>
</comment>
<keyword evidence="4" id="KW-0285">Flavoprotein</keyword>
<dbReference type="Pfam" id="PF02424">
    <property type="entry name" value="ApbE"/>
    <property type="match status" value="1"/>
</dbReference>
<dbReference type="PANTHER" id="PTHR30040:SF2">
    <property type="entry name" value="FAD:PROTEIN FMN TRANSFERASE"/>
    <property type="match status" value="1"/>
</dbReference>
<dbReference type="Proteomes" id="UP000305887">
    <property type="component" value="Unassembled WGS sequence"/>
</dbReference>
<evidence type="ECO:0000256" key="9">
    <source>
        <dbReference type="ARBA" id="ARBA00031306"/>
    </source>
</evidence>
<dbReference type="Gene3D" id="3.10.520.10">
    <property type="entry name" value="ApbE-like domains"/>
    <property type="match status" value="1"/>
</dbReference>
<keyword evidence="5 12" id="KW-0808">Transferase</keyword>
<comment type="catalytic activity">
    <reaction evidence="10">
        <text>L-threonyl-[protein] + FAD = FMN-L-threonyl-[protein] + AMP + H(+)</text>
        <dbReference type="Rhea" id="RHEA:36847"/>
        <dbReference type="Rhea" id="RHEA-COMP:11060"/>
        <dbReference type="Rhea" id="RHEA-COMP:11061"/>
        <dbReference type="ChEBI" id="CHEBI:15378"/>
        <dbReference type="ChEBI" id="CHEBI:30013"/>
        <dbReference type="ChEBI" id="CHEBI:57692"/>
        <dbReference type="ChEBI" id="CHEBI:74257"/>
        <dbReference type="ChEBI" id="CHEBI:456215"/>
        <dbReference type="EC" id="2.7.1.180"/>
    </reaction>
</comment>
<feature type="signal peptide" evidence="11">
    <location>
        <begin position="1"/>
        <end position="23"/>
    </location>
</feature>
<evidence type="ECO:0000256" key="11">
    <source>
        <dbReference type="SAM" id="SignalP"/>
    </source>
</evidence>
<gene>
    <name evidence="12" type="ORF">FHG66_01875</name>
</gene>
<dbReference type="GO" id="GO:0016740">
    <property type="term" value="F:transferase activity"/>
    <property type="evidence" value="ECO:0007669"/>
    <property type="project" value="UniProtKB-KW"/>
</dbReference>
<protein>
    <recommendedName>
        <fullName evidence="3">FAD:protein FMN transferase</fullName>
        <ecNumber evidence="2">2.7.1.180</ecNumber>
    </recommendedName>
    <alternativeName>
        <fullName evidence="9">Flavin transferase</fullName>
    </alternativeName>
</protein>
<dbReference type="InterPro" id="IPR024932">
    <property type="entry name" value="ApbE"/>
</dbReference>
<dbReference type="GO" id="GO:0046872">
    <property type="term" value="F:metal ion binding"/>
    <property type="evidence" value="ECO:0007669"/>
    <property type="project" value="UniProtKB-KW"/>
</dbReference>
<evidence type="ECO:0000256" key="5">
    <source>
        <dbReference type="ARBA" id="ARBA00022679"/>
    </source>
</evidence>
<dbReference type="InterPro" id="IPR003374">
    <property type="entry name" value="ApbE-like_sf"/>
</dbReference>